<dbReference type="EMBL" id="UOEC01000118">
    <property type="protein sequence ID" value="VAV94624.1"/>
    <property type="molecule type" value="Genomic_DNA"/>
</dbReference>
<dbReference type="Gene3D" id="3.30.70.790">
    <property type="entry name" value="UreE, C-terminal domain"/>
    <property type="match status" value="1"/>
</dbReference>
<dbReference type="InterPro" id="IPR011322">
    <property type="entry name" value="N-reg_PII-like_a/b"/>
</dbReference>
<dbReference type="AlphaFoldDB" id="A0A3B0RM50"/>
<evidence type="ECO:0000259" key="1">
    <source>
        <dbReference type="Pfam" id="PF09413"/>
    </source>
</evidence>
<name>A0A3B0RM50_9ZZZZ</name>
<feature type="domain" description="DUF2007" evidence="1">
    <location>
        <begin position="1"/>
        <end position="66"/>
    </location>
</feature>
<organism evidence="2">
    <name type="scientific">hydrothermal vent metagenome</name>
    <dbReference type="NCBI Taxonomy" id="652676"/>
    <lineage>
        <taxon>unclassified sequences</taxon>
        <taxon>metagenomes</taxon>
        <taxon>ecological metagenomes</taxon>
    </lineage>
</organism>
<reference evidence="2" key="1">
    <citation type="submission" date="2018-06" db="EMBL/GenBank/DDBJ databases">
        <authorList>
            <person name="Zhirakovskaya E."/>
        </authorList>
    </citation>
    <scope>NUCLEOTIDE SEQUENCE</scope>
</reference>
<protein>
    <recommendedName>
        <fullName evidence="1">DUF2007 domain-containing protein</fullName>
    </recommendedName>
</protein>
<gene>
    <name evidence="2" type="ORF">MNBD_ALPHA08-1083</name>
</gene>
<accession>A0A3B0RM50</accession>
<proteinExistence type="predicted"/>
<dbReference type="InterPro" id="IPR018551">
    <property type="entry name" value="DUF2007"/>
</dbReference>
<dbReference type="SUPFAM" id="SSF54913">
    <property type="entry name" value="GlnB-like"/>
    <property type="match status" value="1"/>
</dbReference>
<dbReference type="Pfam" id="PF09413">
    <property type="entry name" value="DUF2007"/>
    <property type="match status" value="1"/>
</dbReference>
<evidence type="ECO:0000313" key="2">
    <source>
        <dbReference type="EMBL" id="VAV94624.1"/>
    </source>
</evidence>
<sequence>MHEVLKSTNLVTISYARHLLDEHDIKYFLFDAEISAIEGSIGAFPRRLMVVREDLHLAKRILSDAELL</sequence>